<dbReference type="InterPro" id="IPR007197">
    <property type="entry name" value="rSAM"/>
</dbReference>
<dbReference type="Proteomes" id="UP000000723">
    <property type="component" value="Chromosome"/>
</dbReference>
<dbReference type="SFLD" id="SFLDG01384">
    <property type="entry name" value="thioether_bond_formation_requi"/>
    <property type="match status" value="1"/>
</dbReference>
<dbReference type="Pfam" id="PF04055">
    <property type="entry name" value="Radical_SAM"/>
    <property type="match status" value="1"/>
</dbReference>
<dbReference type="NCBIfam" id="TIGR03978">
    <property type="entry name" value="rSAM_paired_1"/>
    <property type="match status" value="1"/>
</dbReference>
<dbReference type="GO" id="GO:0051536">
    <property type="term" value="F:iron-sulfur cluster binding"/>
    <property type="evidence" value="ECO:0007669"/>
    <property type="project" value="UniProtKB-KW"/>
</dbReference>
<keyword evidence="8" id="KW-1185">Reference proteome</keyword>
<protein>
    <recommendedName>
        <fullName evidence="6">Radical SAM core domain-containing protein</fullName>
    </recommendedName>
</protein>
<reference evidence="8" key="1">
    <citation type="journal article" date="2008" name="Science">
        <title>Genome of an endosymbiont coupling N2 fixation to cellulolysis within RT protist cells in termite gut.</title>
        <authorList>
            <person name="Hongoh Y."/>
            <person name="Sharma V.K."/>
            <person name="Prakash T."/>
            <person name="Noda S."/>
            <person name="Toh H."/>
            <person name="Taylor T.D."/>
            <person name="Kudo T."/>
            <person name="Sakaki Y."/>
            <person name="Toyoda A."/>
            <person name="Hattori M."/>
            <person name="Ohkuma M."/>
        </authorList>
    </citation>
    <scope>NUCLEOTIDE SEQUENCE [LARGE SCALE GENOMIC DNA]</scope>
</reference>
<dbReference type="SFLD" id="SFLDS00029">
    <property type="entry name" value="Radical_SAM"/>
    <property type="match status" value="1"/>
</dbReference>
<dbReference type="HOGENOM" id="CLU_009273_2_0_10"/>
<dbReference type="SUPFAM" id="SSF102114">
    <property type="entry name" value="Radical SAM enzymes"/>
    <property type="match status" value="1"/>
</dbReference>
<dbReference type="PANTHER" id="PTHR43273:SF8">
    <property type="entry name" value="RADICAL SAM DOMAIN PROTEIN"/>
    <property type="match status" value="1"/>
</dbReference>
<dbReference type="KEGG" id="aps:CFPG_483"/>
<keyword evidence="2" id="KW-0949">S-adenosyl-L-methionine</keyword>
<dbReference type="PROSITE" id="PS51918">
    <property type="entry name" value="RADICAL_SAM"/>
    <property type="match status" value="1"/>
</dbReference>
<dbReference type="STRING" id="511995.CFPG_483"/>
<evidence type="ECO:0000256" key="2">
    <source>
        <dbReference type="ARBA" id="ARBA00022691"/>
    </source>
</evidence>
<evidence type="ECO:0000256" key="3">
    <source>
        <dbReference type="ARBA" id="ARBA00022723"/>
    </source>
</evidence>
<dbReference type="RefSeq" id="WP_012573507.1">
    <property type="nucleotide sequence ID" value="NC_011565.1"/>
</dbReference>
<dbReference type="EMBL" id="AP010656">
    <property type="protein sequence ID" value="BAG83746.1"/>
    <property type="molecule type" value="Genomic_DNA"/>
</dbReference>
<dbReference type="InterPro" id="IPR006638">
    <property type="entry name" value="Elp3/MiaA/NifB-like_rSAM"/>
</dbReference>
<name>B6YRC4_AZOPC</name>
<gene>
    <name evidence="7" type="ordered locus">CFPG_483</name>
</gene>
<dbReference type="eggNOG" id="COG0641">
    <property type="taxonomic scope" value="Bacteria"/>
</dbReference>
<dbReference type="InterPro" id="IPR024023">
    <property type="entry name" value="rSAM_paired_HxsB"/>
</dbReference>
<evidence type="ECO:0000256" key="1">
    <source>
        <dbReference type="ARBA" id="ARBA00001966"/>
    </source>
</evidence>
<comment type="cofactor">
    <cofactor evidence="1">
        <name>[4Fe-4S] cluster</name>
        <dbReference type="ChEBI" id="CHEBI:49883"/>
    </cofactor>
</comment>
<dbReference type="AlphaFoldDB" id="B6YRC4"/>
<dbReference type="InterPro" id="IPR058240">
    <property type="entry name" value="rSAM_sf"/>
</dbReference>
<keyword evidence="3" id="KW-0479">Metal-binding</keyword>
<organism evidence="7 8">
    <name type="scientific">Azobacteroides pseudotrichonymphae genomovar. CFP2</name>
    <dbReference type="NCBI Taxonomy" id="511995"/>
    <lineage>
        <taxon>Bacteria</taxon>
        <taxon>Pseudomonadati</taxon>
        <taxon>Bacteroidota</taxon>
        <taxon>Bacteroidia</taxon>
        <taxon>Bacteroidales</taxon>
        <taxon>Candidatus Azobacteroides</taxon>
    </lineage>
</organism>
<keyword evidence="4" id="KW-0408">Iron</keyword>
<proteinExistence type="predicted"/>
<dbReference type="SFLD" id="SFLDG01067">
    <property type="entry name" value="SPASM/twitch_domain_containing"/>
    <property type="match status" value="1"/>
</dbReference>
<dbReference type="Gene3D" id="3.20.20.70">
    <property type="entry name" value="Aldolase class I"/>
    <property type="match status" value="1"/>
</dbReference>
<accession>B6YRC4</accession>
<dbReference type="CDD" id="cd01335">
    <property type="entry name" value="Radical_SAM"/>
    <property type="match status" value="1"/>
</dbReference>
<dbReference type="OrthoDB" id="9808591at2"/>
<feature type="domain" description="Radical SAM core" evidence="6">
    <location>
        <begin position="85"/>
        <end position="314"/>
    </location>
</feature>
<dbReference type="GO" id="GO:0016491">
    <property type="term" value="F:oxidoreductase activity"/>
    <property type="evidence" value="ECO:0007669"/>
    <property type="project" value="InterPro"/>
</dbReference>
<dbReference type="SMART" id="SM00729">
    <property type="entry name" value="Elp3"/>
    <property type="match status" value="1"/>
</dbReference>
<evidence type="ECO:0000313" key="8">
    <source>
        <dbReference type="Proteomes" id="UP000000723"/>
    </source>
</evidence>
<dbReference type="SFLD" id="SFLDG01386">
    <property type="entry name" value="main_SPASM_domain-containing"/>
    <property type="match status" value="1"/>
</dbReference>
<evidence type="ECO:0000256" key="4">
    <source>
        <dbReference type="ARBA" id="ARBA00023004"/>
    </source>
</evidence>
<dbReference type="InterPro" id="IPR013785">
    <property type="entry name" value="Aldolase_TIM"/>
</dbReference>
<dbReference type="PANTHER" id="PTHR43273">
    <property type="entry name" value="ANAEROBIC SULFATASE-MATURATING ENZYME HOMOLOG ASLB-RELATED"/>
    <property type="match status" value="1"/>
</dbReference>
<dbReference type="InterPro" id="IPR023867">
    <property type="entry name" value="Sulphatase_maturase_rSAM"/>
</dbReference>
<evidence type="ECO:0000256" key="5">
    <source>
        <dbReference type="ARBA" id="ARBA00023014"/>
    </source>
</evidence>
<evidence type="ECO:0000259" key="6">
    <source>
        <dbReference type="PROSITE" id="PS51918"/>
    </source>
</evidence>
<keyword evidence="5" id="KW-0411">Iron-sulfur</keyword>
<evidence type="ECO:0000313" key="7">
    <source>
        <dbReference type="EMBL" id="BAG83746.1"/>
    </source>
</evidence>
<sequence>MTKTYQLLPFRFERFSDTEYFLSNDVGEFEFLSINDFRKFVSQQMDTKSDAFLNLKSKQIATDTDIEPIIEMLAAKFRTKKSVLNNFTSLHMIVPTVRCNSNCIYCQASKKNLIEKGFDMSKGIAKKIVKMIFESPSSIIKIEFQGGEPLTNFEMVQYIMEEAEWINLFKKKHLEFVICTNISLITPKILRYLKKHKCHISTSLDGPSDLHNTNRPLQETKYSHEIFEEKLDLCRIILGKDSISALMTTTYYSLGRFKEIIDEYIRLGFNSIFLRALNPYGFAKRDKHKIAYPISEFIDNYKGALNYIIELNLNGIFFVENYARLLLTRILTPFATGFVDLQSPAGVGISGVIYDYNGDVYVSDEARMMSSSNNYYFKMGNVKENTYREMFNGEFLHNVITNSCTECLPVCSECAYQPFCGADPVRNFSEQNDMIGHRPTNESCKKHKTIIKYLLKLLKKNDPKINNVFWSWITRQS</sequence>
<dbReference type="GO" id="GO:0046872">
    <property type="term" value="F:metal ion binding"/>
    <property type="evidence" value="ECO:0007669"/>
    <property type="project" value="UniProtKB-KW"/>
</dbReference>